<accession>A0ABU6ILE0</accession>
<gene>
    <name evidence="5" type="ORF">VOP03_00895</name>
</gene>
<evidence type="ECO:0000256" key="4">
    <source>
        <dbReference type="ARBA" id="ARBA00023163"/>
    </source>
</evidence>
<comment type="similarity">
    <text evidence="1">Belongs to the sigma-70 factor family. ECF subfamily.</text>
</comment>
<evidence type="ECO:0000256" key="2">
    <source>
        <dbReference type="ARBA" id="ARBA00023015"/>
    </source>
</evidence>
<dbReference type="InterPro" id="IPR039425">
    <property type="entry name" value="RNA_pol_sigma-70-like"/>
</dbReference>
<dbReference type="Gene3D" id="1.10.10.10">
    <property type="entry name" value="Winged helix-like DNA-binding domain superfamily/Winged helix DNA-binding domain"/>
    <property type="match status" value="1"/>
</dbReference>
<dbReference type="InterPro" id="IPR013324">
    <property type="entry name" value="RNA_pol_sigma_r3/r4-like"/>
</dbReference>
<comment type="caution">
    <text evidence="5">The sequence shown here is derived from an EMBL/GenBank/DDBJ whole genome shotgun (WGS) entry which is preliminary data.</text>
</comment>
<dbReference type="SUPFAM" id="SSF88659">
    <property type="entry name" value="Sigma3 and sigma4 domains of RNA polymerase sigma factors"/>
    <property type="match status" value="2"/>
</dbReference>
<keyword evidence="4" id="KW-0804">Transcription</keyword>
<evidence type="ECO:0000313" key="6">
    <source>
        <dbReference type="Proteomes" id="UP001355298"/>
    </source>
</evidence>
<keyword evidence="2" id="KW-0805">Transcription regulation</keyword>
<evidence type="ECO:0000313" key="5">
    <source>
        <dbReference type="EMBL" id="MEC4263888.1"/>
    </source>
</evidence>
<dbReference type="SUPFAM" id="SSF88946">
    <property type="entry name" value="Sigma2 domain of RNA polymerase sigma factors"/>
    <property type="match status" value="1"/>
</dbReference>
<sequence>MSYNDFELLKNGDPSALALIHAKYGRSMFWVGKRWLDDEFVIESLVQDTFLKLWVHRDTIESPRHIFFFLRFVMKRECISYYGKPRNKFFRKVNSLESYENYLDYMAGYDPIHESENLKDQESEQKSFDMVKSVLPLLDAKKRHLIELCLKYGFQYKAIAEVMGTSTTETANEIKKAIQDIKTIIHQGGNREIEQKFSDEMKTPNLMTEEQEKVLELRYNKYSFTQIAEMLNLSQKEVHKEFVAAYKFIQEKHNLQLESA</sequence>
<protein>
    <submittedName>
        <fullName evidence="5">Sigma-70 family RNA polymerase sigma factor</fullName>
    </submittedName>
</protein>
<evidence type="ECO:0000256" key="1">
    <source>
        <dbReference type="ARBA" id="ARBA00010641"/>
    </source>
</evidence>
<dbReference type="Proteomes" id="UP001355298">
    <property type="component" value="Unassembled WGS sequence"/>
</dbReference>
<dbReference type="Gene3D" id="1.10.1740.10">
    <property type="match status" value="1"/>
</dbReference>
<name>A0ABU6ILE0_9FLAO</name>
<proteinExistence type="inferred from homology"/>
<dbReference type="InterPro" id="IPR013325">
    <property type="entry name" value="RNA_pol_sigma_r2"/>
</dbReference>
<reference evidence="5 6" key="1">
    <citation type="submission" date="2024-01" db="EMBL/GenBank/DDBJ databases">
        <title>The strains designed SYSU M86414 and SYSU M84420 isolated from the marine sediment in San Sha City (Hainan Province, China).</title>
        <authorList>
            <person name="Guo D."/>
        </authorList>
    </citation>
    <scope>NUCLEOTIDE SEQUENCE [LARGE SCALE GENOMIC DNA]</scope>
    <source>
        <strain evidence="5 6">SYSU M84420</strain>
    </source>
</reference>
<dbReference type="RefSeq" id="WP_326276698.1">
    <property type="nucleotide sequence ID" value="NZ_JAYKYV010000001.1"/>
</dbReference>
<evidence type="ECO:0000256" key="3">
    <source>
        <dbReference type="ARBA" id="ARBA00023082"/>
    </source>
</evidence>
<dbReference type="EMBL" id="JAYMGW010000001">
    <property type="protein sequence ID" value="MEC4263888.1"/>
    <property type="molecule type" value="Genomic_DNA"/>
</dbReference>
<dbReference type="NCBIfam" id="TIGR02937">
    <property type="entry name" value="sigma70-ECF"/>
    <property type="match status" value="1"/>
</dbReference>
<organism evidence="5 6">
    <name type="scientific">Flagellimonas halotolerans</name>
    <dbReference type="NCBI Taxonomy" id="3112164"/>
    <lineage>
        <taxon>Bacteria</taxon>
        <taxon>Pseudomonadati</taxon>
        <taxon>Bacteroidota</taxon>
        <taxon>Flavobacteriia</taxon>
        <taxon>Flavobacteriales</taxon>
        <taxon>Flavobacteriaceae</taxon>
        <taxon>Flagellimonas</taxon>
    </lineage>
</organism>
<dbReference type="PANTHER" id="PTHR43133:SF46">
    <property type="entry name" value="RNA POLYMERASE SIGMA-70 FACTOR ECF SUBFAMILY"/>
    <property type="match status" value="1"/>
</dbReference>
<keyword evidence="3" id="KW-0731">Sigma factor</keyword>
<dbReference type="PANTHER" id="PTHR43133">
    <property type="entry name" value="RNA POLYMERASE ECF-TYPE SIGMA FACTO"/>
    <property type="match status" value="1"/>
</dbReference>
<keyword evidence="6" id="KW-1185">Reference proteome</keyword>
<dbReference type="InterPro" id="IPR036388">
    <property type="entry name" value="WH-like_DNA-bd_sf"/>
</dbReference>
<dbReference type="InterPro" id="IPR014284">
    <property type="entry name" value="RNA_pol_sigma-70_dom"/>
</dbReference>